<comment type="caution">
    <text evidence="9">The sequence shown here is derived from an EMBL/GenBank/DDBJ whole genome shotgun (WGS) entry which is preliminary data.</text>
</comment>
<gene>
    <name evidence="9" type="ORF">BCR42DRAFT_425572</name>
</gene>
<evidence type="ECO:0000256" key="3">
    <source>
        <dbReference type="SAM" id="MobiDB-lite"/>
    </source>
</evidence>
<feature type="compositionally biased region" description="Low complexity" evidence="3">
    <location>
        <begin position="224"/>
        <end position="246"/>
    </location>
</feature>
<feature type="region of interest" description="Disordered" evidence="3">
    <location>
        <begin position="438"/>
        <end position="469"/>
    </location>
</feature>
<proteinExistence type="predicted"/>
<dbReference type="Pfam" id="PF26282">
    <property type="entry name" value="Ig_TRAPPC9-Trs120_3rd"/>
    <property type="match status" value="1"/>
</dbReference>
<dbReference type="OrthoDB" id="27962at2759"/>
<evidence type="ECO:0000259" key="8">
    <source>
        <dbReference type="Pfam" id="PF26283"/>
    </source>
</evidence>
<evidence type="ECO:0000256" key="2">
    <source>
        <dbReference type="ARBA" id="ARBA00023034"/>
    </source>
</evidence>
<dbReference type="PANTHER" id="PTHR21512:SF5">
    <property type="entry name" value="TRAFFICKING PROTEIN PARTICLE COMPLEX SUBUNIT 9"/>
    <property type="match status" value="1"/>
</dbReference>
<evidence type="ECO:0000313" key="10">
    <source>
        <dbReference type="Proteomes" id="UP000193560"/>
    </source>
</evidence>
<dbReference type="InterPro" id="IPR058563">
    <property type="entry name" value="Trs120_TRAPPC9_N"/>
</dbReference>
<evidence type="ECO:0000313" key="9">
    <source>
        <dbReference type="EMBL" id="ORZ07834.1"/>
    </source>
</evidence>
<dbReference type="InterPro" id="IPR058567">
    <property type="entry name" value="Ig_TRAPPC9_Trs120_3rd"/>
</dbReference>
<dbReference type="GO" id="GO:0005802">
    <property type="term" value="C:trans-Golgi network"/>
    <property type="evidence" value="ECO:0007669"/>
    <property type="project" value="TreeGrafter"/>
</dbReference>
<feature type="region of interest" description="Disordered" evidence="3">
    <location>
        <begin position="188"/>
        <end position="248"/>
    </location>
</feature>
<dbReference type="Pfam" id="PF26280">
    <property type="entry name" value="Ig_TRAPPC9-Trs120_2nd"/>
    <property type="match status" value="1"/>
</dbReference>
<dbReference type="InterPro" id="IPR058564">
    <property type="entry name" value="TPR_TRAPPC9_Trs120"/>
</dbReference>
<evidence type="ECO:0000259" key="5">
    <source>
        <dbReference type="Pfam" id="PF26251"/>
    </source>
</evidence>
<evidence type="ECO:0000259" key="6">
    <source>
        <dbReference type="Pfam" id="PF26254"/>
    </source>
</evidence>
<evidence type="ECO:0000259" key="7">
    <source>
        <dbReference type="Pfam" id="PF26282"/>
    </source>
</evidence>
<feature type="compositionally biased region" description="Polar residues" evidence="3">
    <location>
        <begin position="454"/>
        <end position="469"/>
    </location>
</feature>
<evidence type="ECO:0000256" key="1">
    <source>
        <dbReference type="ARBA" id="ARBA00004555"/>
    </source>
</evidence>
<dbReference type="Pfam" id="PF26254">
    <property type="entry name" value="Ig_TRAPPC9-Trs120_1st"/>
    <property type="match status" value="1"/>
</dbReference>
<dbReference type="EMBL" id="MCGE01000033">
    <property type="protein sequence ID" value="ORZ07834.1"/>
    <property type="molecule type" value="Genomic_DNA"/>
</dbReference>
<dbReference type="InterPro" id="IPR013935">
    <property type="entry name" value="Trs120_TRAPPC9"/>
</dbReference>
<keyword evidence="10" id="KW-1185">Reference proteome</keyword>
<reference evidence="9 10" key="1">
    <citation type="submission" date="2016-07" db="EMBL/GenBank/DDBJ databases">
        <title>Pervasive Adenine N6-methylation of Active Genes in Fungi.</title>
        <authorList>
            <consortium name="DOE Joint Genome Institute"/>
            <person name="Mondo S.J."/>
            <person name="Dannebaum R.O."/>
            <person name="Kuo R.C."/>
            <person name="Labutti K."/>
            <person name="Haridas S."/>
            <person name="Kuo A."/>
            <person name="Salamov A."/>
            <person name="Ahrendt S.R."/>
            <person name="Lipzen A."/>
            <person name="Sullivan W."/>
            <person name="Andreopoulos W.B."/>
            <person name="Clum A."/>
            <person name="Lindquist E."/>
            <person name="Daum C."/>
            <person name="Ramamoorthy G.K."/>
            <person name="Gryganskyi A."/>
            <person name="Culley D."/>
            <person name="Magnuson J.K."/>
            <person name="James T.Y."/>
            <person name="O'Malley M.A."/>
            <person name="Stajich J.E."/>
            <person name="Spatafora J.W."/>
            <person name="Visel A."/>
            <person name="Grigoriev I.V."/>
        </authorList>
    </citation>
    <scope>NUCLEOTIDE SEQUENCE [LARGE SCALE GENOMIC DNA]</scope>
    <source>
        <strain evidence="9 10">NRRL 1336</strain>
    </source>
</reference>
<dbReference type="InterPro" id="IPR058565">
    <property type="entry name" value="Ig_TRAPPC9_Trs120_1st"/>
</dbReference>
<dbReference type="Proteomes" id="UP000193560">
    <property type="component" value="Unassembled WGS sequence"/>
</dbReference>
<dbReference type="Pfam" id="PF08626">
    <property type="entry name" value="TRAPPC9-Trs120"/>
    <property type="match status" value="1"/>
</dbReference>
<dbReference type="STRING" id="90262.A0A1X2I3T5"/>
<dbReference type="InterPro" id="IPR058568">
    <property type="entry name" value="Ig_TRAPPC9_Trs120_4th"/>
</dbReference>
<dbReference type="Pfam" id="PF26283">
    <property type="entry name" value="Ig_TRAPPC9-Trs120_4th"/>
    <property type="match status" value="1"/>
</dbReference>
<feature type="region of interest" description="Disordered" evidence="3">
    <location>
        <begin position="319"/>
        <end position="342"/>
    </location>
</feature>
<feature type="domain" description="Trs120/TRAPPC9 TPR region" evidence="5">
    <location>
        <begin position="378"/>
        <end position="673"/>
    </location>
</feature>
<name>A0A1X2I3T5_9FUNG</name>
<feature type="compositionally biased region" description="Polar residues" evidence="3">
    <location>
        <begin position="188"/>
        <end position="220"/>
    </location>
</feature>
<evidence type="ECO:0000259" key="4">
    <source>
        <dbReference type="Pfam" id="PF08626"/>
    </source>
</evidence>
<sequence length="1405" mass="158664">MELDINLTSSCRVTVLLVPIYPIKRSVFTRYVKLVREFSTIRLNDVTPDNKSGQVFNNMNFQEGQIHFQFTTHYSGDHDNLIDFQPHRRLFGVIGIMDCQEWRERSLKDGYQQYLESLDKYPSPIVTRCFAFDPTENQPDDTKGLIMIPDVGDKKFYMATLLCDFTSDILSQFSVLAKDFGQQLQSESPIRNTNYATSPLTNQRHSVPQQPYPSTTATESPSRHSVSAANLPSSSGSTSPSTGHASRLQKRIPGRIKKLYADFYLLSGRLPDALSLYIQAIDMTKITSDHLWLASAMEGYVCTTLLLEQLQRGNEVTSLKKSSTGDISANNATQNSVETPSAPESTLTVSFVLDQYNTLLHYYSGNIGNATGSPMKYTADDDNSIPTAAANLIYAEACIKVARFLLTVYLNGNLDTTARYLLVCGTITSPFGQFPSASSASSPLPSPSLPETPVSMTHNATPNNQQKTVSPVNCNIERWDIGLWATRVWEASLGNLTVIDQIHLMTEMTFIYNSIGYRRKAAWLKYQSIQLMLPILLHRQTKSNQDTKGGNTIKSFPSIDRQGILVVLKWICKVYGILDFDSQAGDTALEKQDMPATKIGTRNKSVDTTVSWPSLQLTILRKCIITAESLHAYTDMLYYTTTLMKNMYHYVSKEEQVRLSNSIQRISTLQRRLLLSSTSDTENDEQEQTINYWGVNIVTGIRAIQSIPRKLLHQYPLSRETIINTISGISHTENNYPSDNPIATNNDPFIYNPFTRKKDQKEQILLIKNEIAEFHVSLMNPFGFDLELQSIQLCTSGVSFQPIPHSTILPAYGTSTLCISGVPKESGVLTVLGCRIKIVGFAEHKFLLNQDTLKSEETANTNQKEFNVVTEEPLLKVKSTSLVQGAIMLFEGERAQIKITLENIGSALVDFVALSFTDDASNNDILGRSSGPVGSDLSMEQQYELERISTDRKVFRWRGNIKHNDQTIGDNVWLSPDSTLEISLDIYGRRGCTHGTIKVDYGHLDYNEVDQNLQQLPLSTTFYTRQLYIPVLITVYCHLKPQYWDILYIQREYASGNNARDPRTSDTVTADNTRKHDMGLLPIEQVLKTLNEKQLGANVMDDVSGPHEQNEYCLATIDIQNRWSFPFRVTFSIDNTGEDGDTLMDVDSIIQPGTTSRTLLPIRRFILPENITNQPITLETKKQFVVPQNQALPPSLSASSLVEQENYWRSQLELFWYRENLLRRIKATWSNLDMEGISNHADDEVNRQGDLDLRSCLCLTSEQLSILKVPDVTFAFTLEGHGVKQIGFKHFVCQSGQHVMLTIIVNNKHLTKATKFILRVQPIQNLNGGVKEYDLLQDQLLMEGMNQVILPQLSLDHQARHTIPLYFLAKGRFEFLYNVQDIMTKTTYYDQENTVVDVVDSLDWQ</sequence>
<feature type="domain" description="Trs120/TRAPPC9 fourth Ig-like" evidence="8">
    <location>
        <begin position="1273"/>
        <end position="1398"/>
    </location>
</feature>
<comment type="subcellular location">
    <subcellularLocation>
        <location evidence="1">Golgi apparatus</location>
    </subcellularLocation>
</comment>
<dbReference type="Pfam" id="PF26251">
    <property type="entry name" value="TPR_TRAPPC9-Trs120"/>
    <property type="match status" value="1"/>
</dbReference>
<keyword evidence="2" id="KW-0333">Golgi apparatus</keyword>
<feature type="domain" description="Trs120/TRAPPC9 N-terminal" evidence="4">
    <location>
        <begin position="6"/>
        <end position="312"/>
    </location>
</feature>
<accession>A0A1X2I3T5</accession>
<feature type="domain" description="Trs120/TRAPPC9 third Ig-like" evidence="7">
    <location>
        <begin position="1080"/>
        <end position="1268"/>
    </location>
</feature>
<dbReference type="PANTHER" id="PTHR21512">
    <property type="entry name" value="TRAFFICKING PROTEIN PARTICLE COMPLEX SUBUNIT 9"/>
    <property type="match status" value="1"/>
</dbReference>
<protein>
    <submittedName>
        <fullName evidence="9">TRAPP II complex</fullName>
    </submittedName>
</protein>
<feature type="domain" description="Trs120/TRAPPC9 first Ig-like" evidence="6">
    <location>
        <begin position="729"/>
        <end position="868"/>
    </location>
</feature>
<organism evidence="9 10">
    <name type="scientific">Absidia repens</name>
    <dbReference type="NCBI Taxonomy" id="90262"/>
    <lineage>
        <taxon>Eukaryota</taxon>
        <taxon>Fungi</taxon>
        <taxon>Fungi incertae sedis</taxon>
        <taxon>Mucoromycota</taxon>
        <taxon>Mucoromycotina</taxon>
        <taxon>Mucoromycetes</taxon>
        <taxon>Mucorales</taxon>
        <taxon>Cunninghamellaceae</taxon>
        <taxon>Absidia</taxon>
    </lineage>
</organism>